<dbReference type="AlphaFoldDB" id="A0A354YU60"/>
<dbReference type="PANTHER" id="PTHR11933:SF5">
    <property type="entry name" value="MITOCHONDRIAL TRNA-SPECIFIC 2-THIOURIDYLASE 1"/>
    <property type="match status" value="1"/>
</dbReference>
<dbReference type="Proteomes" id="UP000263273">
    <property type="component" value="Unassembled WGS sequence"/>
</dbReference>
<dbReference type="Pfam" id="PF03054">
    <property type="entry name" value="tRNA_Me_trans"/>
    <property type="match status" value="1"/>
</dbReference>
<dbReference type="Gene3D" id="3.40.50.620">
    <property type="entry name" value="HUPs"/>
    <property type="match status" value="1"/>
</dbReference>
<dbReference type="STRING" id="378794.GCA_001570625_01652"/>
<dbReference type="SUPFAM" id="SSF52402">
    <property type="entry name" value="Adenine nucleotide alpha hydrolases-like"/>
    <property type="match status" value="1"/>
</dbReference>
<proteinExistence type="predicted"/>
<gene>
    <name evidence="1" type="ORF">DDZ44_02860</name>
</gene>
<sequence>MKVAILMSGGIDSTVSALLLREQGYEVTGLTMVHLEREAGEKAARIANELKIEHKVVDLREAFQSAVADYFCTEYEQGHTPNPCVKCNEEIKFGLLLKAALDLGADKVASGHYARIDYDDKSQCYRLMKGLDPRKDQSYFL</sequence>
<dbReference type="EMBL" id="DNZF01000060">
    <property type="protein sequence ID" value="HBK52865.1"/>
    <property type="molecule type" value="Genomic_DNA"/>
</dbReference>
<comment type="caution">
    <text evidence="1">The sequence shown here is derived from an EMBL/GenBank/DDBJ whole genome shotgun (WGS) entry which is preliminary data.</text>
</comment>
<reference evidence="1 2" key="1">
    <citation type="journal article" date="2018" name="Nat. Biotechnol.">
        <title>A standardized bacterial taxonomy based on genome phylogeny substantially revises the tree of life.</title>
        <authorList>
            <person name="Parks D.H."/>
            <person name="Chuvochina M."/>
            <person name="Waite D.W."/>
            <person name="Rinke C."/>
            <person name="Skarshewski A."/>
            <person name="Chaumeil P.A."/>
            <person name="Hugenholtz P."/>
        </authorList>
    </citation>
    <scope>NUCLEOTIDE SEQUENCE [LARGE SCALE GENOMIC DNA]</scope>
    <source>
        <strain evidence="1">UBA10948</strain>
    </source>
</reference>
<organism evidence="1 2">
    <name type="scientific">Syntrophomonas wolfei</name>
    <dbReference type="NCBI Taxonomy" id="863"/>
    <lineage>
        <taxon>Bacteria</taxon>
        <taxon>Bacillati</taxon>
        <taxon>Bacillota</taxon>
        <taxon>Clostridia</taxon>
        <taxon>Eubacteriales</taxon>
        <taxon>Syntrophomonadaceae</taxon>
        <taxon>Syntrophomonas</taxon>
    </lineage>
</organism>
<feature type="non-terminal residue" evidence="1">
    <location>
        <position position="141"/>
    </location>
</feature>
<name>A0A354YU60_9FIRM</name>
<dbReference type="InterPro" id="IPR014729">
    <property type="entry name" value="Rossmann-like_a/b/a_fold"/>
</dbReference>
<evidence type="ECO:0000313" key="2">
    <source>
        <dbReference type="Proteomes" id="UP000263273"/>
    </source>
</evidence>
<protein>
    <submittedName>
        <fullName evidence="1">tRNA 2-thiouridine(34) synthase MnmA</fullName>
    </submittedName>
</protein>
<accession>A0A354YU60</accession>
<dbReference type="PANTHER" id="PTHR11933">
    <property type="entry name" value="TRNA 5-METHYLAMINOMETHYL-2-THIOURIDYLATE -METHYLTRANSFERASE"/>
    <property type="match status" value="1"/>
</dbReference>
<evidence type="ECO:0000313" key="1">
    <source>
        <dbReference type="EMBL" id="HBK52865.1"/>
    </source>
</evidence>
<dbReference type="GO" id="GO:0002143">
    <property type="term" value="P:tRNA wobble position uridine thiolation"/>
    <property type="evidence" value="ECO:0007669"/>
    <property type="project" value="TreeGrafter"/>
</dbReference>